<accession>A0AA86MB21</accession>
<keyword evidence="1" id="KW-0472">Membrane</keyword>
<evidence type="ECO:0000313" key="3">
    <source>
        <dbReference type="Proteomes" id="UP000682928"/>
    </source>
</evidence>
<geneLocation type="plasmid" evidence="2 3">
    <name>pENKO-1</name>
</geneLocation>
<keyword evidence="1" id="KW-0812">Transmembrane</keyword>
<reference evidence="2" key="1">
    <citation type="submission" date="2021-04" db="EMBL/GenBank/DDBJ databases">
        <title>Difference and commonality of drug resistance evolution in various bacteria. and drug sensitivity profiles.</title>
        <authorList>
            <person name="Maeda T."/>
            <person name="Shibai A."/>
            <person name="Kawada K."/>
            <person name="Kotani H."/>
            <person name="Tarusawa Y."/>
            <person name="Tanabe K."/>
            <person name="Furusawa C."/>
        </authorList>
    </citation>
    <scope>NUCLEOTIDE SEQUENCE</scope>
    <source>
        <strain evidence="2">JCM 8580</strain>
        <plasmid evidence="2">pENKO-1</plasmid>
    </source>
</reference>
<dbReference type="Proteomes" id="UP000682928">
    <property type="component" value="Plasmid pENKO-1"/>
</dbReference>
<evidence type="ECO:0000256" key="1">
    <source>
        <dbReference type="SAM" id="Phobius"/>
    </source>
</evidence>
<proteinExistence type="predicted"/>
<dbReference type="EMBL" id="AP024591">
    <property type="protein sequence ID" value="BCU57808.1"/>
    <property type="molecule type" value="Genomic_DNA"/>
</dbReference>
<name>A0AA86MB21_9ENTR</name>
<dbReference type="RefSeq" id="WP_254915067.1">
    <property type="nucleotide sequence ID" value="NZ_AP024591.1"/>
</dbReference>
<dbReference type="AlphaFoldDB" id="A0AA86MB21"/>
<feature type="transmembrane region" description="Helical" evidence="1">
    <location>
        <begin position="55"/>
        <end position="74"/>
    </location>
</feature>
<keyword evidence="1" id="KW-1133">Transmembrane helix</keyword>
<organism evidence="2 3">
    <name type="scientific">Enterobacter kobei</name>
    <dbReference type="NCBI Taxonomy" id="208224"/>
    <lineage>
        <taxon>Bacteria</taxon>
        <taxon>Pseudomonadati</taxon>
        <taxon>Pseudomonadota</taxon>
        <taxon>Gammaproteobacteria</taxon>
        <taxon>Enterobacterales</taxon>
        <taxon>Enterobacteriaceae</taxon>
        <taxon>Enterobacter</taxon>
        <taxon>Enterobacter cloacae complex</taxon>
    </lineage>
</organism>
<keyword evidence="2" id="KW-0614">Plasmid</keyword>
<evidence type="ECO:0000313" key="2">
    <source>
        <dbReference type="EMBL" id="BCU57808.1"/>
    </source>
</evidence>
<protein>
    <submittedName>
        <fullName evidence="2">Uncharacterized protein</fullName>
    </submittedName>
</protein>
<gene>
    <name evidence="2" type="ORF">ENKO_44020</name>
</gene>
<feature type="transmembrane region" description="Helical" evidence="1">
    <location>
        <begin position="15"/>
        <end position="35"/>
    </location>
</feature>
<sequence length="89" mass="9971">MKHYMYALSRSERGWLVFSIAFLVAAFIYGLLAQIVVSAMPRPEIAVILRDCPVLLLLSVSTGFFFTAAGHYCIRQARIPENRGIVAHD</sequence>